<gene>
    <name evidence="2" type="ORF">US96_C0003G0023</name>
</gene>
<reference evidence="2 3" key="1">
    <citation type="journal article" date="2015" name="Nature">
        <title>rRNA introns, odd ribosomes, and small enigmatic genomes across a large radiation of phyla.</title>
        <authorList>
            <person name="Brown C.T."/>
            <person name="Hug L.A."/>
            <person name="Thomas B.C."/>
            <person name="Sharon I."/>
            <person name="Castelle C.J."/>
            <person name="Singh A."/>
            <person name="Wilkins M.J."/>
            <person name="Williams K.H."/>
            <person name="Banfield J.F."/>
        </authorList>
    </citation>
    <scope>NUCLEOTIDE SEQUENCE [LARGE SCALE GENOMIC DNA]</scope>
</reference>
<keyword evidence="1" id="KW-0812">Transmembrane</keyword>
<feature type="transmembrane region" description="Helical" evidence="1">
    <location>
        <begin position="32"/>
        <end position="54"/>
    </location>
</feature>
<feature type="transmembrane region" description="Helical" evidence="1">
    <location>
        <begin position="91"/>
        <end position="108"/>
    </location>
</feature>
<name>A0A0G0KK36_9BACT</name>
<dbReference type="InterPro" id="IPR025291">
    <property type="entry name" value="DUF4153"/>
</dbReference>
<sequence>MLGKTLAVLGALIIAQFVFFSADPKNLGSFEIPFFGKLGFFVFILASQIILFLIFSRKDLHRRTKYSIVASGLAVITAGITLLKSNLLDQALLGLISTVLTFISFYLLALTHNKFGSIAEFIFIPLSIVAGWNKSALKAAKNIFNKKVPGVRLAAALAGVGIALPLLIILTGLLGSADPIFQSFTNSLVSFEWLKMPYWLGSRFIFSLLVLVIITPLTFMKIDRVFKPSDQLDKILPQLTLTAVIVVGSVSFVLLAFLVIQFRYLFANVSETQLHQFGVQTFSEYVQKGFGELILVSLIVYATSIGGLLIYQSLKPNHKILLSLNILLLCEMLLFIFSIFRRIGLYQAAHGLTRSRVYGLSFLVIIGILTLILILRHFIKSKKWYLSEILSIVLIVIAISSVKVDRLIALYDPPTVNGEVDYVYLARLSTDAYDGWLKAYNHAKSEFKTSKELNQPYTQDQKRRIVYTYFTFNNLLSNMSWLANRYERTDTSFYGNSENLPYHSFKDLNFYEKAAYERMKNEIPSDELLKLQEEASYLFNTVSSNELNQLLDRSLNSL</sequence>
<feature type="transmembrane region" description="Helical" evidence="1">
    <location>
        <begin position="66"/>
        <end position="85"/>
    </location>
</feature>
<accession>A0A0G0KK36</accession>
<feature type="transmembrane region" description="Helical" evidence="1">
    <location>
        <begin position="239"/>
        <end position="260"/>
    </location>
</feature>
<protein>
    <submittedName>
        <fullName evidence="2">Uncharacterized protein</fullName>
    </submittedName>
</protein>
<keyword evidence="1" id="KW-1133">Transmembrane helix</keyword>
<dbReference type="EMBL" id="LBUZ01000003">
    <property type="protein sequence ID" value="KKQ75865.1"/>
    <property type="molecule type" value="Genomic_DNA"/>
</dbReference>
<evidence type="ECO:0000313" key="3">
    <source>
        <dbReference type="Proteomes" id="UP000034181"/>
    </source>
</evidence>
<organism evidence="2 3">
    <name type="scientific">Candidatus Woesebacteria bacterium GW2011_GWB1_38_5b</name>
    <dbReference type="NCBI Taxonomy" id="1618569"/>
    <lineage>
        <taxon>Bacteria</taxon>
        <taxon>Candidatus Woeseibacteriota</taxon>
    </lineage>
</organism>
<feature type="transmembrane region" description="Helical" evidence="1">
    <location>
        <begin position="115"/>
        <end position="133"/>
    </location>
</feature>
<feature type="transmembrane region" description="Helical" evidence="1">
    <location>
        <begin position="320"/>
        <end position="340"/>
    </location>
</feature>
<evidence type="ECO:0000313" key="2">
    <source>
        <dbReference type="EMBL" id="KKQ75865.1"/>
    </source>
</evidence>
<dbReference type="Proteomes" id="UP000034181">
    <property type="component" value="Unassembled WGS sequence"/>
</dbReference>
<feature type="transmembrane region" description="Helical" evidence="1">
    <location>
        <begin position="198"/>
        <end position="219"/>
    </location>
</feature>
<feature type="transmembrane region" description="Helical" evidence="1">
    <location>
        <begin position="385"/>
        <end position="402"/>
    </location>
</feature>
<dbReference type="Pfam" id="PF13687">
    <property type="entry name" value="DUF4153"/>
    <property type="match status" value="1"/>
</dbReference>
<feature type="transmembrane region" description="Helical" evidence="1">
    <location>
        <begin position="153"/>
        <end position="177"/>
    </location>
</feature>
<evidence type="ECO:0000256" key="1">
    <source>
        <dbReference type="SAM" id="Phobius"/>
    </source>
</evidence>
<feature type="transmembrane region" description="Helical" evidence="1">
    <location>
        <begin position="293"/>
        <end position="314"/>
    </location>
</feature>
<proteinExistence type="predicted"/>
<comment type="caution">
    <text evidence="2">The sequence shown here is derived from an EMBL/GenBank/DDBJ whole genome shotgun (WGS) entry which is preliminary data.</text>
</comment>
<keyword evidence="1" id="KW-0472">Membrane</keyword>
<feature type="transmembrane region" description="Helical" evidence="1">
    <location>
        <begin position="360"/>
        <end position="379"/>
    </location>
</feature>
<dbReference type="AlphaFoldDB" id="A0A0G0KK36"/>